<dbReference type="Proteomes" id="UP000199601">
    <property type="component" value="Unassembled WGS sequence"/>
</dbReference>
<sequence length="110" mass="11809">MTDMTEAAGKQAQSRPELIGLDPAARQRVLELIAVKGGHCEACGATDFTVGDAMIMGFLFLDEDADAYLVALTCRNPECPKPRTAIRLSGKDFLSEEQQACAMSLRSSIA</sequence>
<proteinExistence type="predicted"/>
<evidence type="ECO:0000313" key="2">
    <source>
        <dbReference type="Proteomes" id="UP000199601"/>
    </source>
</evidence>
<accession>A0A0U1DC54</accession>
<name>A0A0U1DC54_9MYCO</name>
<organism evidence="1 2">
    <name type="scientific">Mycobacterium europaeum</name>
    <dbReference type="NCBI Taxonomy" id="761804"/>
    <lineage>
        <taxon>Bacteria</taxon>
        <taxon>Bacillati</taxon>
        <taxon>Actinomycetota</taxon>
        <taxon>Actinomycetes</taxon>
        <taxon>Mycobacteriales</taxon>
        <taxon>Mycobacteriaceae</taxon>
        <taxon>Mycobacterium</taxon>
        <taxon>Mycobacterium simiae complex</taxon>
    </lineage>
</organism>
<dbReference type="AlphaFoldDB" id="A0A0U1DC54"/>
<gene>
    <name evidence="1" type="ORF">BN000_02646</name>
</gene>
<keyword evidence="2" id="KW-1185">Reference proteome</keyword>
<reference evidence="2" key="1">
    <citation type="submission" date="2015-03" db="EMBL/GenBank/DDBJ databases">
        <authorList>
            <person name="Urmite Genomes"/>
        </authorList>
    </citation>
    <scope>NUCLEOTIDE SEQUENCE [LARGE SCALE GENOMIC DNA]</scope>
    <source>
        <strain evidence="2">CSUR P1344</strain>
    </source>
</reference>
<evidence type="ECO:0000313" key="1">
    <source>
        <dbReference type="EMBL" id="CQD12509.1"/>
    </source>
</evidence>
<protein>
    <submittedName>
        <fullName evidence="1">Uncharacterized protein</fullName>
    </submittedName>
</protein>
<dbReference type="EMBL" id="CTEC01000001">
    <property type="protein sequence ID" value="CQD12509.1"/>
    <property type="molecule type" value="Genomic_DNA"/>
</dbReference>